<feature type="transmembrane region" description="Helical" evidence="5">
    <location>
        <begin position="86"/>
        <end position="104"/>
    </location>
</feature>
<dbReference type="Gene3D" id="1.20.1250.20">
    <property type="entry name" value="MFS general substrate transporter like domains"/>
    <property type="match status" value="2"/>
</dbReference>
<dbReference type="Proteomes" id="UP000194546">
    <property type="component" value="Unassembled WGS sequence"/>
</dbReference>
<dbReference type="GO" id="GO:0061513">
    <property type="term" value="F:glucose 6-phosphate:phosphate antiporter activity"/>
    <property type="evidence" value="ECO:0007669"/>
    <property type="project" value="TreeGrafter"/>
</dbReference>
<comment type="subcellular location">
    <subcellularLocation>
        <location evidence="1">Endomembrane system</location>
        <topology evidence="1">Multi-pass membrane protein</topology>
    </subcellularLocation>
</comment>
<feature type="transmembrane region" description="Helical" evidence="5">
    <location>
        <begin position="231"/>
        <end position="253"/>
    </location>
</feature>
<dbReference type="GO" id="GO:0016020">
    <property type="term" value="C:membrane"/>
    <property type="evidence" value="ECO:0007669"/>
    <property type="project" value="UniProtKB-ARBA"/>
</dbReference>
<feature type="transmembrane region" description="Helical" evidence="5">
    <location>
        <begin position="265"/>
        <end position="289"/>
    </location>
</feature>
<gene>
    <name evidence="7" type="ORF">PAMC26510_22190</name>
</gene>
<feature type="transmembrane region" description="Helical" evidence="5">
    <location>
        <begin position="110"/>
        <end position="132"/>
    </location>
</feature>
<accession>A0A242MLF5</accession>
<name>A0A242MLF5_CABSO</name>
<feature type="transmembrane region" description="Helical" evidence="5">
    <location>
        <begin position="57"/>
        <end position="74"/>
    </location>
</feature>
<keyword evidence="2 5" id="KW-0812">Transmembrane</keyword>
<dbReference type="PROSITE" id="PS50850">
    <property type="entry name" value="MFS"/>
    <property type="match status" value="1"/>
</dbReference>
<dbReference type="Pfam" id="PF07690">
    <property type="entry name" value="MFS_1"/>
    <property type="match status" value="1"/>
</dbReference>
<evidence type="ECO:0000256" key="3">
    <source>
        <dbReference type="ARBA" id="ARBA00022989"/>
    </source>
</evidence>
<feature type="domain" description="Major facilitator superfamily (MFS) profile" evidence="6">
    <location>
        <begin position="20"/>
        <end position="411"/>
    </location>
</feature>
<evidence type="ECO:0000313" key="7">
    <source>
        <dbReference type="EMBL" id="OTP72156.1"/>
    </source>
</evidence>
<comment type="caution">
    <text evidence="7">The sequence shown here is derived from an EMBL/GenBank/DDBJ whole genome shotgun (WGS) entry which is preliminary data.</text>
</comment>
<dbReference type="EMBL" id="NBTY01000117">
    <property type="protein sequence ID" value="OTP72156.1"/>
    <property type="molecule type" value="Genomic_DNA"/>
</dbReference>
<evidence type="ECO:0000313" key="8">
    <source>
        <dbReference type="Proteomes" id="UP000194546"/>
    </source>
</evidence>
<dbReference type="SUPFAM" id="SSF103473">
    <property type="entry name" value="MFS general substrate transporter"/>
    <property type="match status" value="1"/>
</dbReference>
<evidence type="ECO:0000259" key="6">
    <source>
        <dbReference type="PROSITE" id="PS50850"/>
    </source>
</evidence>
<feature type="transmembrane region" description="Helical" evidence="5">
    <location>
        <begin position="388"/>
        <end position="408"/>
    </location>
</feature>
<evidence type="ECO:0000256" key="2">
    <source>
        <dbReference type="ARBA" id="ARBA00022692"/>
    </source>
</evidence>
<dbReference type="PANTHER" id="PTHR43826:SF3">
    <property type="entry name" value="GLUCOSE-6-PHOSPHATE EXCHANGER SLC37A4"/>
    <property type="match status" value="1"/>
</dbReference>
<feature type="transmembrane region" description="Helical" evidence="5">
    <location>
        <begin position="326"/>
        <end position="347"/>
    </location>
</feature>
<reference evidence="7 8" key="1">
    <citation type="submission" date="2017-03" db="EMBL/GenBank/DDBJ databases">
        <title>Genome analysis of strain PAMC 26510.</title>
        <authorList>
            <person name="Oh H.-M."/>
            <person name="Yang J.-A."/>
        </authorList>
    </citation>
    <scope>NUCLEOTIDE SEQUENCE [LARGE SCALE GENOMIC DNA]</scope>
    <source>
        <strain evidence="7 8">PAMC 26510</strain>
    </source>
</reference>
<feature type="transmembrane region" description="Helical" evidence="5">
    <location>
        <begin position="172"/>
        <end position="192"/>
    </location>
</feature>
<dbReference type="AlphaFoldDB" id="A0A242MLF5"/>
<dbReference type="InterPro" id="IPR036259">
    <property type="entry name" value="MFS_trans_sf"/>
</dbReference>
<evidence type="ECO:0000256" key="4">
    <source>
        <dbReference type="ARBA" id="ARBA00023136"/>
    </source>
</evidence>
<keyword evidence="3 5" id="KW-1133">Transmembrane helix</keyword>
<dbReference type="PANTHER" id="PTHR43826">
    <property type="entry name" value="GLUCOSE-6-PHOSPHATE EXCHANGER SLC37A4"/>
    <property type="match status" value="1"/>
</dbReference>
<organism evidence="7 8">
    <name type="scientific">Caballeronia sordidicola</name>
    <name type="common">Burkholderia sordidicola</name>
    <dbReference type="NCBI Taxonomy" id="196367"/>
    <lineage>
        <taxon>Bacteria</taxon>
        <taxon>Pseudomonadati</taxon>
        <taxon>Pseudomonadota</taxon>
        <taxon>Betaproteobacteria</taxon>
        <taxon>Burkholderiales</taxon>
        <taxon>Burkholderiaceae</taxon>
        <taxon>Caballeronia</taxon>
    </lineage>
</organism>
<feature type="transmembrane region" description="Helical" evidence="5">
    <location>
        <begin position="144"/>
        <end position="166"/>
    </location>
</feature>
<feature type="transmembrane region" description="Helical" evidence="5">
    <location>
        <begin position="301"/>
        <end position="320"/>
    </location>
</feature>
<dbReference type="GO" id="GO:0035435">
    <property type="term" value="P:phosphate ion transmembrane transport"/>
    <property type="evidence" value="ECO:0007669"/>
    <property type="project" value="TreeGrafter"/>
</dbReference>
<dbReference type="InterPro" id="IPR020846">
    <property type="entry name" value="MFS_dom"/>
</dbReference>
<dbReference type="InterPro" id="IPR011701">
    <property type="entry name" value="MFS"/>
</dbReference>
<evidence type="ECO:0000256" key="1">
    <source>
        <dbReference type="ARBA" id="ARBA00004127"/>
    </source>
</evidence>
<evidence type="ECO:0000256" key="5">
    <source>
        <dbReference type="SAM" id="Phobius"/>
    </source>
</evidence>
<proteinExistence type="predicted"/>
<dbReference type="InterPro" id="IPR051337">
    <property type="entry name" value="OPA_Antiporter"/>
</dbReference>
<protein>
    <submittedName>
        <fullName evidence="7">Nitrate/nitrite transporter</fullName>
    </submittedName>
</protein>
<feature type="transmembrane region" description="Helical" evidence="5">
    <location>
        <begin position="359"/>
        <end position="382"/>
    </location>
</feature>
<dbReference type="GO" id="GO:0012505">
    <property type="term" value="C:endomembrane system"/>
    <property type="evidence" value="ECO:0007669"/>
    <property type="project" value="UniProtKB-SubCell"/>
</dbReference>
<sequence length="411" mass="43456">MDITHASLSARSLRNHQIFALFLSMLGELFLAGDWYGFAAVIPFISKSLALSPGESGFVQGVFAITYSVGLFVWSPLGRHLSARTLFVLGLCGCGVAMLLQAHVQSYAALIVLRLLIGFFDAAVWVGTMKLIVGWFPLARHGMVMGLLLSAFSFAITLDFAVGIPVSESHGWRVFFEGLGIATFVVGLLGFLSIKGSPREMGDPNFQWESKPSIARHGEAASVWTILRSKWVYIGAIAIFGDTFALAATATWAVPSFIANQGMPISSAALIGTTMGLSQVSFLLLGGWLSDRMTKTSMLKIGAALALVSATCYSLTTIFHTSWVGLIALSAFSGIAVLSGGAIFSLVSEKYGETLAASAIGFAELGGILSTFVAPALMGVVLGATRSFAAAFVPFVVVEALILVILMLSAR</sequence>
<keyword evidence="4 5" id="KW-0472">Membrane</keyword>
<feature type="transmembrane region" description="Helical" evidence="5">
    <location>
        <begin position="21"/>
        <end position="45"/>
    </location>
</feature>